<feature type="chain" id="PRO_5003863819" description="Surface antigen domain-containing protein" evidence="1">
    <location>
        <begin position="20"/>
        <end position="138"/>
    </location>
</feature>
<dbReference type="PROSITE" id="PS51257">
    <property type="entry name" value="PROKAR_LIPOPROTEIN"/>
    <property type="match status" value="1"/>
</dbReference>
<dbReference type="STRING" id="391937.NA2_06133"/>
<dbReference type="OrthoDB" id="7677942at2"/>
<dbReference type="Proteomes" id="UP000006786">
    <property type="component" value="Unassembled WGS sequence"/>
</dbReference>
<evidence type="ECO:0000259" key="2">
    <source>
        <dbReference type="Pfam" id="PF16998"/>
    </source>
</evidence>
<evidence type="ECO:0000313" key="4">
    <source>
        <dbReference type="Proteomes" id="UP000006786"/>
    </source>
</evidence>
<dbReference type="RefSeq" id="WP_008595392.1">
    <property type="nucleotide sequence ID" value="NZ_AMRM01000005.1"/>
</dbReference>
<proteinExistence type="predicted"/>
<gene>
    <name evidence="3" type="ORF">NA2_06133</name>
</gene>
<keyword evidence="1" id="KW-0732">Signal</keyword>
<dbReference type="InterPro" id="IPR032635">
    <property type="entry name" value="Anti_2"/>
</dbReference>
<dbReference type="Pfam" id="PF16998">
    <property type="entry name" value="17kDa_Anti_2"/>
    <property type="match status" value="1"/>
</dbReference>
<name>K2MR93_9HYPH</name>
<organism evidence="3 4">
    <name type="scientific">Nitratireductor pacificus pht-3B</name>
    <dbReference type="NCBI Taxonomy" id="391937"/>
    <lineage>
        <taxon>Bacteria</taxon>
        <taxon>Pseudomonadati</taxon>
        <taxon>Pseudomonadota</taxon>
        <taxon>Alphaproteobacteria</taxon>
        <taxon>Hyphomicrobiales</taxon>
        <taxon>Phyllobacteriaceae</taxon>
        <taxon>Nitratireductor</taxon>
    </lineage>
</organism>
<feature type="signal peptide" evidence="1">
    <location>
        <begin position="1"/>
        <end position="19"/>
    </location>
</feature>
<dbReference type="PATRIC" id="fig|391937.3.peg.1262"/>
<dbReference type="AlphaFoldDB" id="K2MR93"/>
<reference evidence="3 4" key="1">
    <citation type="journal article" date="2012" name="J. Bacteriol.">
        <title>Genome Sequence of Nitratireductor pacificus Type Strain pht-3B.</title>
        <authorList>
            <person name="Lai Q."/>
            <person name="Li G."/>
            <person name="Shao Z."/>
        </authorList>
    </citation>
    <scope>NUCLEOTIDE SEQUENCE [LARGE SCALE GENOMIC DNA]</scope>
    <source>
        <strain evidence="4">pht-3B</strain>
    </source>
</reference>
<evidence type="ECO:0000256" key="1">
    <source>
        <dbReference type="SAM" id="SignalP"/>
    </source>
</evidence>
<comment type="caution">
    <text evidence="3">The sequence shown here is derived from an EMBL/GenBank/DDBJ whole genome shotgun (WGS) entry which is preliminary data.</text>
</comment>
<evidence type="ECO:0000313" key="3">
    <source>
        <dbReference type="EMBL" id="EKF19897.1"/>
    </source>
</evidence>
<keyword evidence="4" id="KW-1185">Reference proteome</keyword>
<accession>K2MR93</accession>
<dbReference type="eggNOG" id="COG4520">
    <property type="taxonomic scope" value="Bacteria"/>
</dbReference>
<sequence>MGLRFPGSVVLLSLLPLMAGCTTGALDLGRQDVDRTMVTGAIPPAVPKTSPSPAISGTPALMAALAGASADDAVPMPLAWNDPESGARGAVTHLAGGPGDVCRTFVTTRESFDGVGLYRGEFCAAGTDGWQIHGFAPL</sequence>
<feature type="domain" description="Surface antigen" evidence="2">
    <location>
        <begin position="31"/>
        <end position="137"/>
    </location>
</feature>
<protein>
    <recommendedName>
        <fullName evidence="2">Surface antigen domain-containing protein</fullName>
    </recommendedName>
</protein>
<dbReference type="EMBL" id="AMRM01000005">
    <property type="protein sequence ID" value="EKF19897.1"/>
    <property type="molecule type" value="Genomic_DNA"/>
</dbReference>